<dbReference type="Proteomes" id="UP000621454">
    <property type="component" value="Unassembled WGS sequence"/>
</dbReference>
<dbReference type="Gene3D" id="3.40.50.1820">
    <property type="entry name" value="alpha/beta hydrolase"/>
    <property type="match status" value="1"/>
</dbReference>
<reference evidence="2" key="2">
    <citation type="submission" date="2020-09" db="EMBL/GenBank/DDBJ databases">
        <authorList>
            <person name="Sun Q."/>
            <person name="Zhou Y."/>
        </authorList>
    </citation>
    <scope>NUCLEOTIDE SEQUENCE</scope>
    <source>
        <strain evidence="2">CGMCC 1.12827</strain>
    </source>
</reference>
<dbReference type="EMBL" id="BMGC01000001">
    <property type="protein sequence ID" value="GGB17512.1"/>
    <property type="molecule type" value="Genomic_DNA"/>
</dbReference>
<name>A0A916SWY3_9ACTN</name>
<dbReference type="RefSeq" id="WP_188584696.1">
    <property type="nucleotide sequence ID" value="NZ_BMGC01000001.1"/>
</dbReference>
<reference evidence="2" key="1">
    <citation type="journal article" date="2014" name="Int. J. Syst. Evol. Microbiol.">
        <title>Complete genome sequence of Corynebacterium casei LMG S-19264T (=DSM 44701T), isolated from a smear-ripened cheese.</title>
        <authorList>
            <consortium name="US DOE Joint Genome Institute (JGI-PGF)"/>
            <person name="Walter F."/>
            <person name="Albersmeier A."/>
            <person name="Kalinowski J."/>
            <person name="Ruckert C."/>
        </authorList>
    </citation>
    <scope>NUCLEOTIDE SEQUENCE</scope>
    <source>
        <strain evidence="2">CGMCC 1.12827</strain>
    </source>
</reference>
<dbReference type="AlphaFoldDB" id="A0A916SWY3"/>
<dbReference type="InterPro" id="IPR050228">
    <property type="entry name" value="Carboxylesterase_BioH"/>
</dbReference>
<feature type="domain" description="AB hydrolase-1" evidence="1">
    <location>
        <begin position="135"/>
        <end position="354"/>
    </location>
</feature>
<gene>
    <name evidence="2" type="ORF">GCM10011489_02020</name>
</gene>
<dbReference type="PANTHER" id="PTHR43194">
    <property type="entry name" value="HYDROLASE ALPHA/BETA FOLD FAMILY"/>
    <property type="match status" value="1"/>
</dbReference>
<dbReference type="InterPro" id="IPR000073">
    <property type="entry name" value="AB_hydrolase_1"/>
</dbReference>
<sequence length="375" mass="38893">MNTSDRLDVIGGAAGAAALGASAVGATAKAVTGRFVDPDTIGDYGRIYRERASIVVADDGTPLCVRESGDLDAPVTIVYVNGYCQRMSVWHHRVTTSCPALDELDVSADDGAESELLAMPGTTPPADPGPVRHVFYDQRGHGISATSSPDKYRIAVLASDLAAVIRAVVPTGPVIVVGQAMGASVTLAMAGAHPDMIGDRVAGAVLCSPFVSGRRATENGQVLSSAPAELLRFALRTLPSGVTAAAAPLTANVVASHLGAMSLAHPADRPELVRFVESMIAATPTETLLALTAELAAYEDRSGFAELSRVPTVVLGGYEDRVNPLSEVVDSASALGGRCELIGVRDAGHLLPLETPEAVDDAIGRVVDRVNRDRR</sequence>
<evidence type="ECO:0000313" key="2">
    <source>
        <dbReference type="EMBL" id="GGB17512.1"/>
    </source>
</evidence>
<keyword evidence="2" id="KW-0378">Hydrolase</keyword>
<evidence type="ECO:0000313" key="3">
    <source>
        <dbReference type="Proteomes" id="UP000621454"/>
    </source>
</evidence>
<evidence type="ECO:0000259" key="1">
    <source>
        <dbReference type="Pfam" id="PF00561"/>
    </source>
</evidence>
<protein>
    <submittedName>
        <fullName evidence="2">Hydrolase alpha/beta fold protein</fullName>
    </submittedName>
</protein>
<dbReference type="InterPro" id="IPR029058">
    <property type="entry name" value="AB_hydrolase_fold"/>
</dbReference>
<keyword evidence="3" id="KW-1185">Reference proteome</keyword>
<dbReference type="SUPFAM" id="SSF53474">
    <property type="entry name" value="alpha/beta-Hydrolases"/>
    <property type="match status" value="1"/>
</dbReference>
<dbReference type="PANTHER" id="PTHR43194:SF2">
    <property type="entry name" value="PEROXISOMAL MEMBRANE PROTEIN LPX1"/>
    <property type="match status" value="1"/>
</dbReference>
<proteinExistence type="predicted"/>
<dbReference type="Pfam" id="PF00561">
    <property type="entry name" value="Abhydrolase_1"/>
    <property type="match status" value="1"/>
</dbReference>
<dbReference type="GO" id="GO:0016787">
    <property type="term" value="F:hydrolase activity"/>
    <property type="evidence" value="ECO:0007669"/>
    <property type="project" value="UniProtKB-KW"/>
</dbReference>
<organism evidence="2 3">
    <name type="scientific">Gordonia jinhuaensis</name>
    <dbReference type="NCBI Taxonomy" id="1517702"/>
    <lineage>
        <taxon>Bacteria</taxon>
        <taxon>Bacillati</taxon>
        <taxon>Actinomycetota</taxon>
        <taxon>Actinomycetes</taxon>
        <taxon>Mycobacteriales</taxon>
        <taxon>Gordoniaceae</taxon>
        <taxon>Gordonia</taxon>
    </lineage>
</organism>
<comment type="caution">
    <text evidence="2">The sequence shown here is derived from an EMBL/GenBank/DDBJ whole genome shotgun (WGS) entry which is preliminary data.</text>
</comment>
<accession>A0A916SWY3</accession>